<dbReference type="KEGG" id="ptq:P700755_003987"/>
<organism evidence="1 2">
    <name type="scientific">Psychroflexus torquis (strain ATCC 700755 / CIP 106069 / ACAM 623)</name>
    <dbReference type="NCBI Taxonomy" id="313595"/>
    <lineage>
        <taxon>Bacteria</taxon>
        <taxon>Pseudomonadati</taxon>
        <taxon>Bacteroidota</taxon>
        <taxon>Flavobacteriia</taxon>
        <taxon>Flavobacteriales</taxon>
        <taxon>Flavobacteriaceae</taxon>
        <taxon>Psychroflexus</taxon>
    </lineage>
</organism>
<proteinExistence type="predicted"/>
<name>K4IYK8_PSYTT</name>
<reference evidence="1" key="2">
    <citation type="submission" date="2012-09" db="EMBL/GenBank/DDBJ databases">
        <title>The complete sequence of Psychroflexus torquis an extreme psychrophile from sea-ice that is stimulated by light.</title>
        <authorList>
            <person name="Feng S."/>
            <person name="Powell S.M."/>
            <person name="Bowman J.P."/>
        </authorList>
    </citation>
    <scope>NUCLEOTIDE SEQUENCE [LARGE SCALE GENOMIC DNA]</scope>
    <source>
        <strain evidence="1">ATCC 700755</strain>
    </source>
</reference>
<dbReference type="AlphaFoldDB" id="K4IYK8"/>
<accession>K4IYK8</accession>
<dbReference type="HOGENOM" id="CLU_3065348_0_0_10"/>
<protein>
    <submittedName>
        <fullName evidence="1">Uncharacterized protein</fullName>
    </submittedName>
</protein>
<dbReference type="EMBL" id="CP003879">
    <property type="protein sequence ID" value="AFU70550.1"/>
    <property type="molecule type" value="Genomic_DNA"/>
</dbReference>
<reference evidence="1" key="1">
    <citation type="submission" date="2006-03" db="EMBL/GenBank/DDBJ databases">
        <authorList>
            <person name="Bowman J."/>
            <person name="Ferriera S."/>
            <person name="Johnson J."/>
            <person name="Kravitz S."/>
            <person name="Halpern A."/>
            <person name="Remington K."/>
            <person name="Beeson K."/>
            <person name="Tran B."/>
            <person name="Rogers Y.-H."/>
            <person name="Friedman R."/>
            <person name="Venter J.C."/>
        </authorList>
    </citation>
    <scope>NUCLEOTIDE SEQUENCE [LARGE SCALE GENOMIC DNA]</scope>
    <source>
        <strain evidence="1">ATCC 700755</strain>
    </source>
</reference>
<evidence type="ECO:0000313" key="2">
    <source>
        <dbReference type="Proteomes" id="UP000008514"/>
    </source>
</evidence>
<evidence type="ECO:0000313" key="1">
    <source>
        <dbReference type="EMBL" id="AFU70550.1"/>
    </source>
</evidence>
<gene>
    <name evidence="1" type="ordered locus">P700755_003987</name>
</gene>
<dbReference type="Proteomes" id="UP000008514">
    <property type="component" value="Chromosome"/>
</dbReference>
<keyword evidence="2" id="KW-1185">Reference proteome</keyword>
<sequence length="53" mass="6382">MFKWFIKKNLMIIRELISSHNEQTLLLNMEKSKEKLQESILWGVENGELLMVF</sequence>